<evidence type="ECO:0000313" key="1">
    <source>
        <dbReference type="EMBL" id="QBX55304.1"/>
    </source>
</evidence>
<accession>A0A4P7IDP2</accession>
<protein>
    <recommendedName>
        <fullName evidence="3">Bacterial Ig-like domain-containing protein</fullName>
    </recommendedName>
</protein>
<reference evidence="1 2" key="1">
    <citation type="submission" date="2019-03" db="EMBL/GenBank/DDBJ databases">
        <title>Three New Species of Nocardioides, Nocardioides euryhalodurans sp. nov., Nocardioides seonyuensis sp. nov. and Nocardioides eburneoflavus sp. nov. Iolated from Soil.</title>
        <authorList>
            <person name="Roh S.G."/>
            <person name="Lee C."/>
            <person name="Kim M.-K."/>
            <person name="Kim S.B."/>
        </authorList>
    </citation>
    <scope>NUCLEOTIDE SEQUENCE [LARGE SCALE GENOMIC DNA]</scope>
    <source>
        <strain evidence="1 2">MMS17-SY207-3</strain>
    </source>
</reference>
<keyword evidence="2" id="KW-1185">Reference proteome</keyword>
<dbReference type="KEGG" id="nsn:EXE58_07445"/>
<sequence>MSRSISSPVRRQTMLRVSMLTGAVALVATAGTGWFASASGDPMPASCPPHTLELWPSFTLPPLAEGKVVTPGTVLDGTTHRDITTQPTGWGSVPASALRIEWQRDGIPRGGGDTYEVGVRDIGHTVTQVAAVQSTDVCRRQTVLASAPTVRVAAPTEVAVKQVRPGLLRVRVDQVGGAPPTGFVRVRWTGTRRGSDVVELRRSAEGRVNVRMPMGRPGKYAVTASFVDTSGTALDSRNSRLFPAP</sequence>
<evidence type="ECO:0008006" key="3">
    <source>
        <dbReference type="Google" id="ProtNLM"/>
    </source>
</evidence>
<organism evidence="1 2">
    <name type="scientific">Nocardioides seonyuensis</name>
    <dbReference type="NCBI Taxonomy" id="2518371"/>
    <lineage>
        <taxon>Bacteria</taxon>
        <taxon>Bacillati</taxon>
        <taxon>Actinomycetota</taxon>
        <taxon>Actinomycetes</taxon>
        <taxon>Propionibacteriales</taxon>
        <taxon>Nocardioidaceae</taxon>
        <taxon>Nocardioides</taxon>
    </lineage>
</organism>
<dbReference type="AlphaFoldDB" id="A0A4P7IDP2"/>
<dbReference type="Proteomes" id="UP000294853">
    <property type="component" value="Chromosome"/>
</dbReference>
<evidence type="ECO:0000313" key="2">
    <source>
        <dbReference type="Proteomes" id="UP000294853"/>
    </source>
</evidence>
<proteinExistence type="predicted"/>
<gene>
    <name evidence="1" type="ORF">EXE58_07445</name>
</gene>
<name>A0A4P7IDP2_9ACTN</name>
<dbReference type="RefSeq" id="WP_135267296.1">
    <property type="nucleotide sequence ID" value="NZ_CP038436.1"/>
</dbReference>
<dbReference type="EMBL" id="CP038436">
    <property type="protein sequence ID" value="QBX55304.1"/>
    <property type="molecule type" value="Genomic_DNA"/>
</dbReference>